<dbReference type="Pfam" id="PF12040">
    <property type="entry name" value="DUF3526"/>
    <property type="match status" value="1"/>
</dbReference>
<keyword evidence="1" id="KW-1133">Transmembrane helix</keyword>
<reference evidence="2 3" key="1">
    <citation type="submission" date="2016-11" db="EMBL/GenBank/DDBJ databases">
        <title>Networking in microbes: conjugative elements and plasmids in the genus Alteromonas.</title>
        <authorList>
            <person name="Lopez-Perez M."/>
            <person name="Ramon-Marco N."/>
            <person name="Rodriguez-Valera F."/>
        </authorList>
    </citation>
    <scope>NUCLEOTIDE SEQUENCE [LARGE SCALE GENOMIC DNA]</scope>
    <source>
        <strain evidence="2 3">CP48</strain>
    </source>
</reference>
<evidence type="ECO:0008006" key="4">
    <source>
        <dbReference type="Google" id="ProtNLM"/>
    </source>
</evidence>
<dbReference type="Proteomes" id="UP000182101">
    <property type="component" value="Chromosome"/>
</dbReference>
<evidence type="ECO:0000313" key="2">
    <source>
        <dbReference type="EMBL" id="APD89759.1"/>
    </source>
</evidence>
<name>A0AAC9J9H6_9ALTE</name>
<protein>
    <recommendedName>
        <fullName evidence="4">ABC transporter permease</fullName>
    </recommendedName>
</protein>
<organism evidence="2 3">
    <name type="scientific">Alteromonas mediterranea</name>
    <dbReference type="NCBI Taxonomy" id="314275"/>
    <lineage>
        <taxon>Bacteria</taxon>
        <taxon>Pseudomonadati</taxon>
        <taxon>Pseudomonadota</taxon>
        <taxon>Gammaproteobacteria</taxon>
        <taxon>Alteromonadales</taxon>
        <taxon>Alteromonadaceae</taxon>
        <taxon>Alteromonas/Salinimonas group</taxon>
        <taxon>Alteromonas</taxon>
    </lineage>
</organism>
<feature type="transmembrane region" description="Helical" evidence="1">
    <location>
        <begin position="243"/>
        <end position="262"/>
    </location>
</feature>
<feature type="transmembrane region" description="Helical" evidence="1">
    <location>
        <begin position="20"/>
        <end position="37"/>
    </location>
</feature>
<dbReference type="InterPro" id="IPR021913">
    <property type="entry name" value="DUF3526"/>
</dbReference>
<dbReference type="EMBL" id="CP018024">
    <property type="protein sequence ID" value="APD89759.1"/>
    <property type="molecule type" value="Genomic_DNA"/>
</dbReference>
<feature type="transmembrane region" description="Helical" evidence="1">
    <location>
        <begin position="206"/>
        <end position="231"/>
    </location>
</feature>
<keyword evidence="1" id="KW-0812">Transmembrane</keyword>
<evidence type="ECO:0000256" key="1">
    <source>
        <dbReference type="SAM" id="Phobius"/>
    </source>
</evidence>
<dbReference type="RefSeq" id="WP_071959127.1">
    <property type="nucleotide sequence ID" value="NZ_CP018024.1"/>
</dbReference>
<dbReference type="AlphaFoldDB" id="A0AAC9J9H6"/>
<feature type="transmembrane region" description="Helical" evidence="1">
    <location>
        <begin position="179"/>
        <end position="200"/>
    </location>
</feature>
<keyword evidence="1" id="KW-0472">Membrane</keyword>
<evidence type="ECO:0000313" key="3">
    <source>
        <dbReference type="Proteomes" id="UP000182101"/>
    </source>
</evidence>
<accession>A0AAC9J9H6</accession>
<gene>
    <name evidence="2" type="ORF">BM524_08160</name>
</gene>
<sequence length="436" mass="49015">MMRFTDLKREAGFVFGHRQIKLTLLVVFFLSVVSLWTDFAEMQEQQATIERLLEKDQAERDSALAHQSNYGSAAYYTFHLTYAPPSPLAFTAVGERDVFPWKHRIRMLALEGQIYESDADNPELAFLGRFDFAFVTSVLLPLFIILLLYDLKAKECEARRFDLLNVTARNAHAIWTARVIVTLVPLALVTLVPFVVFGLINGASLPSILTVCAIVIGNIAIWSAIVLVIGAAKRFASFSATHLASIMLGVWLVTTVIVPVTAHTVINALVETPEGGDIVLTQREAVNSAWDKPVEDTWRAFIATHPQWADYTEFAPERDSSFNWKWYFAFQQVGDQTASDLSKAYQAATLQKDTIASYVALLSPSLLTQRLLSSAADTNVSAMVGYENDLRAFHKALRKFYYYHLFKDPEFSQESFEALPQFTPNMRTLGESNKEN</sequence>
<proteinExistence type="predicted"/>
<feature type="transmembrane region" description="Helical" evidence="1">
    <location>
        <begin position="132"/>
        <end position="151"/>
    </location>
</feature>